<keyword evidence="2" id="KW-1185">Reference proteome</keyword>
<dbReference type="AlphaFoldDB" id="A0A4Y8PT85"/>
<dbReference type="OrthoDB" id="2966171at2"/>
<gene>
    <name evidence="1" type="ORF">B5M42_21190</name>
</gene>
<sequence length="139" mass="15983">MAQNAYIKFVTGSAVSSLSLNEVKEKLQHYREQLALTAKQLGWEYDEAGFPYTIETKPEGENSWFYLKGTNPLYKYIVVGVGREDGQDEPRHYVQVVLPDDATHGDKAKGNEFCKYLGRQLKAETHLFNGRIMYFNPRK</sequence>
<proteinExistence type="predicted"/>
<dbReference type="Gene3D" id="1.20.5.850">
    <property type="entry name" value="Rbstp2229 protein"/>
    <property type="match status" value="1"/>
</dbReference>
<evidence type="ECO:0000313" key="2">
    <source>
        <dbReference type="Proteomes" id="UP000298246"/>
    </source>
</evidence>
<name>A0A4Y8PT85_9BACL</name>
<dbReference type="InterPro" id="IPR015062">
    <property type="entry name" value="DUF1885"/>
</dbReference>
<dbReference type="Proteomes" id="UP000298246">
    <property type="component" value="Unassembled WGS sequence"/>
</dbReference>
<reference evidence="1 2" key="1">
    <citation type="submission" date="2017-03" db="EMBL/GenBank/DDBJ databases">
        <title>Isolation of Levoglucosan Utilizing Bacteria.</title>
        <authorList>
            <person name="Arya A.S."/>
        </authorList>
    </citation>
    <scope>NUCLEOTIDE SEQUENCE [LARGE SCALE GENOMIC DNA]</scope>
    <source>
        <strain evidence="1 2">MEC069</strain>
    </source>
</reference>
<dbReference type="Gene3D" id="3.30.310.120">
    <property type="entry name" value="Rbstp2229 like protein"/>
    <property type="match status" value="1"/>
</dbReference>
<accession>A0A4Y8PT85</accession>
<evidence type="ECO:0008006" key="3">
    <source>
        <dbReference type="Google" id="ProtNLM"/>
    </source>
</evidence>
<dbReference type="SUPFAM" id="SSF111171">
    <property type="entry name" value="Rbstp2229 protein"/>
    <property type="match status" value="1"/>
</dbReference>
<organism evidence="1 2">
    <name type="scientific">Paenibacillus athensensis</name>
    <dbReference type="NCBI Taxonomy" id="1967502"/>
    <lineage>
        <taxon>Bacteria</taxon>
        <taxon>Bacillati</taxon>
        <taxon>Bacillota</taxon>
        <taxon>Bacilli</taxon>
        <taxon>Bacillales</taxon>
        <taxon>Paenibacillaceae</taxon>
        <taxon>Paenibacillus</taxon>
    </lineage>
</organism>
<dbReference type="InterPro" id="IPR036294">
    <property type="entry name" value="Rbstp2229-like_sf"/>
</dbReference>
<protein>
    <recommendedName>
        <fullName evidence="3">DUF1885 family protein</fullName>
    </recommendedName>
</protein>
<dbReference type="Pfam" id="PF08968">
    <property type="entry name" value="DUF1885"/>
    <property type="match status" value="1"/>
</dbReference>
<evidence type="ECO:0000313" key="1">
    <source>
        <dbReference type="EMBL" id="TFE84158.1"/>
    </source>
</evidence>
<comment type="caution">
    <text evidence="1">The sequence shown here is derived from an EMBL/GenBank/DDBJ whole genome shotgun (WGS) entry which is preliminary data.</text>
</comment>
<dbReference type="EMBL" id="MYFO01000038">
    <property type="protein sequence ID" value="TFE84158.1"/>
    <property type="molecule type" value="Genomic_DNA"/>
</dbReference>
<dbReference type="RefSeq" id="WP_134756495.1">
    <property type="nucleotide sequence ID" value="NZ_MYFO02000001.1"/>
</dbReference>